<keyword evidence="1" id="KW-0229">DNA integration</keyword>
<comment type="caution">
    <text evidence="6">The sequence shown here is derived from an EMBL/GenBank/DDBJ whole genome shotgun (WGS) entry which is preliminary data.</text>
</comment>
<dbReference type="EMBL" id="DAAQYE010000025">
    <property type="protein sequence ID" value="HAE1359647.1"/>
    <property type="molecule type" value="Genomic_DNA"/>
</dbReference>
<evidence type="ECO:0000313" key="6">
    <source>
        <dbReference type="EMBL" id="HAC6933654.1"/>
    </source>
</evidence>
<keyword evidence="2 4" id="KW-0238">DNA-binding</keyword>
<reference evidence="6" key="1">
    <citation type="journal article" date="2018" name="Genome Biol.">
        <title>SKESA: strategic k-mer extension for scrupulous assemblies.</title>
        <authorList>
            <person name="Souvorov A."/>
            <person name="Agarwala R."/>
            <person name="Lipman D.J."/>
        </authorList>
    </citation>
    <scope>NUCLEOTIDE SEQUENCE</scope>
    <source>
        <strain evidence="6">13-7154</strain>
        <strain evidence="7">Salmonella enterica</strain>
    </source>
</reference>
<dbReference type="InterPro" id="IPR013762">
    <property type="entry name" value="Integrase-like_cat_sf"/>
</dbReference>
<evidence type="ECO:0000256" key="2">
    <source>
        <dbReference type="ARBA" id="ARBA00023125"/>
    </source>
</evidence>
<dbReference type="InterPro" id="IPR024457">
    <property type="entry name" value="Putative_integrase_N"/>
</dbReference>
<evidence type="ECO:0000259" key="5">
    <source>
        <dbReference type="PROSITE" id="PS51900"/>
    </source>
</evidence>
<name>A0A3T6NB29_SALET</name>
<protein>
    <submittedName>
        <fullName evidence="6">DNA-binding protein</fullName>
    </submittedName>
</protein>
<proteinExistence type="predicted"/>
<gene>
    <name evidence="6" type="ORF">G0D55_08820</name>
    <name evidence="7" type="ORF">G2988_19590</name>
</gene>
<evidence type="ECO:0000256" key="3">
    <source>
        <dbReference type="ARBA" id="ARBA00023172"/>
    </source>
</evidence>
<dbReference type="SUPFAM" id="SSF56349">
    <property type="entry name" value="DNA breaking-rejoining enzymes"/>
    <property type="match status" value="1"/>
</dbReference>
<keyword evidence="3" id="KW-0233">DNA recombination</keyword>
<dbReference type="Pfam" id="PF12834">
    <property type="entry name" value="Phage_int_SAM_2"/>
    <property type="match status" value="1"/>
</dbReference>
<dbReference type="PROSITE" id="PS51900">
    <property type="entry name" value="CB"/>
    <property type="match status" value="1"/>
</dbReference>
<dbReference type="Gene3D" id="1.10.150.130">
    <property type="match status" value="1"/>
</dbReference>
<dbReference type="RefSeq" id="WP_000511768.1">
    <property type="nucleotide sequence ID" value="NZ_JBPQHF010000002.1"/>
</dbReference>
<reference evidence="6" key="2">
    <citation type="submission" date="2018-07" db="EMBL/GenBank/DDBJ databases">
        <authorList>
            <consortium name="NCBI Pathogen Detection Project"/>
        </authorList>
    </citation>
    <scope>NUCLEOTIDE SEQUENCE</scope>
    <source>
        <strain evidence="6">13-7154</strain>
        <strain evidence="7">Salmonella enterica</strain>
    </source>
</reference>
<accession>A0A3T6NB29</accession>
<organism evidence="6">
    <name type="scientific">Salmonella enterica I</name>
    <dbReference type="NCBI Taxonomy" id="59201"/>
    <lineage>
        <taxon>Bacteria</taxon>
        <taxon>Pseudomonadati</taxon>
        <taxon>Pseudomonadota</taxon>
        <taxon>Gammaproteobacteria</taxon>
        <taxon>Enterobacterales</taxon>
        <taxon>Enterobacteriaceae</taxon>
        <taxon>Salmonella</taxon>
    </lineage>
</organism>
<sequence length="295" mass="33115">MGILEQEMKRLAQQAGGSHKTVHDRIKLAQRFCERLVLAQNVQIRRVEQLKTRHIEGYIRERLAQGITKRSLQNEMAAVRCILKQAGRDRLAQSERLNNRSLGLSGASRNGTKLAITPEHYRDVLEMARVKDPGLAAALEISRLMGLRSQETVQSVQSLKTWRQALDRGDTRLTVVFGTKGGRPRETIILDAVAVRKALDNALAVAEDRHDRLIDKPDLKSAMKYWHSQAARLGLTGAYSPHSLRYAWVQDAIRHYLAQGFCEKEALAMTAMDLGHGDGRGRYVAQVYGRKDGAD</sequence>
<dbReference type="InterPro" id="IPR010998">
    <property type="entry name" value="Integrase_recombinase_N"/>
</dbReference>
<dbReference type="GO" id="GO:0003677">
    <property type="term" value="F:DNA binding"/>
    <property type="evidence" value="ECO:0007669"/>
    <property type="project" value="UniProtKB-UniRule"/>
</dbReference>
<evidence type="ECO:0000256" key="1">
    <source>
        <dbReference type="ARBA" id="ARBA00022908"/>
    </source>
</evidence>
<dbReference type="AlphaFoldDB" id="A0A3T6NB29"/>
<dbReference type="InterPro" id="IPR011010">
    <property type="entry name" value="DNA_brk_join_enz"/>
</dbReference>
<dbReference type="EMBL" id="DAAMJP010000007">
    <property type="protein sequence ID" value="HAC6933654.1"/>
    <property type="molecule type" value="Genomic_DNA"/>
</dbReference>
<dbReference type="InterPro" id="IPR024456">
    <property type="entry name" value="Integrase_catalytic_putative"/>
</dbReference>
<dbReference type="Gene3D" id="1.10.443.10">
    <property type="entry name" value="Intergrase catalytic core"/>
    <property type="match status" value="1"/>
</dbReference>
<dbReference type="Pfam" id="PF12835">
    <property type="entry name" value="Integrase_1"/>
    <property type="match status" value="1"/>
</dbReference>
<dbReference type="InterPro" id="IPR044068">
    <property type="entry name" value="CB"/>
</dbReference>
<evidence type="ECO:0000313" key="7">
    <source>
        <dbReference type="EMBL" id="HAE1359647.1"/>
    </source>
</evidence>
<dbReference type="GO" id="GO:0015074">
    <property type="term" value="P:DNA integration"/>
    <property type="evidence" value="ECO:0007669"/>
    <property type="project" value="UniProtKB-KW"/>
</dbReference>
<dbReference type="GO" id="GO:0006310">
    <property type="term" value="P:DNA recombination"/>
    <property type="evidence" value="ECO:0007669"/>
    <property type="project" value="UniProtKB-KW"/>
</dbReference>
<feature type="domain" description="Core-binding (CB)" evidence="5">
    <location>
        <begin position="1"/>
        <end position="87"/>
    </location>
</feature>
<evidence type="ECO:0000256" key="4">
    <source>
        <dbReference type="PROSITE-ProRule" id="PRU01248"/>
    </source>
</evidence>